<comment type="caution">
    <text evidence="1">The sequence shown here is derived from an EMBL/GenBank/DDBJ whole genome shotgun (WGS) entry which is preliminary data.</text>
</comment>
<dbReference type="EMBL" id="JARXHW010000036">
    <property type="protein sequence ID" value="MDQ8208660.1"/>
    <property type="molecule type" value="Genomic_DNA"/>
</dbReference>
<proteinExistence type="predicted"/>
<reference evidence="1 2" key="1">
    <citation type="submission" date="2023-04" db="EMBL/GenBank/DDBJ databases">
        <title>A novel bacteria isolated from coastal sediment.</title>
        <authorList>
            <person name="Liu X.-J."/>
            <person name="Du Z.-J."/>
        </authorList>
    </citation>
    <scope>NUCLEOTIDE SEQUENCE [LARGE SCALE GENOMIC DNA]</scope>
    <source>
        <strain evidence="1 2">SDUM461003</strain>
    </source>
</reference>
<evidence type="ECO:0008006" key="3">
    <source>
        <dbReference type="Google" id="ProtNLM"/>
    </source>
</evidence>
<evidence type="ECO:0000313" key="2">
    <source>
        <dbReference type="Proteomes" id="UP001225316"/>
    </source>
</evidence>
<name>A0ABU1AWZ0_9BACT</name>
<dbReference type="Gene3D" id="1.25.40.10">
    <property type="entry name" value="Tetratricopeptide repeat domain"/>
    <property type="match status" value="2"/>
</dbReference>
<accession>A0ABU1AWZ0</accession>
<evidence type="ECO:0000313" key="1">
    <source>
        <dbReference type="EMBL" id="MDQ8208660.1"/>
    </source>
</evidence>
<keyword evidence="2" id="KW-1185">Reference proteome</keyword>
<gene>
    <name evidence="1" type="ORF">QEH52_14130</name>
</gene>
<protein>
    <recommendedName>
        <fullName evidence="3">Tetratricopeptide repeat protein</fullName>
    </recommendedName>
</protein>
<sequence>MSDQIELEWRIDSAERALLAGLPAVGEAIYRSLLERSMTQPTLLPERMHLLKLGLAKALIAQGRYLAALEQLDSIPAAAQTGAYPLYRAIAIYGDGSARMDVDAFQTALQAVSESALSDEDQPWFALLQGFNAELEGEPVRAIAAYKDAVEAAKLPLLRSYFEGLVLRQELLTAPADEGLAAELRSKIGRLEGQAAAYPYVREYAVTLYSQGRVAEAVGAIERELGNITAGYAAGEREHLRLLKGLILGADSESGRAALKQLIQNGKNREAMRIALQLLAQVPGQEADLLDFLKVIISRTEPHPLLGQMYYLRSQIAMKDPAMLELAERDARILLERFPGLSGIGNVYRLLAYAALERNPPQYRAAADLLIQLRDQSTDSQELVELNRLIGDCYFLNRDFANAVDFYAAARSRELGRRDGGLFLRLISAQLRVGAVDAALQLIDEVDFSGSVSLLDRWRAEWNVAQALQVDGELERALTRVRLLLKDSQSIAIPVALDIRLRWLEAYLSLEIGETEGLAERVTRLLARLNSLPKGGANSLGEEDVVLLHTEILLLQGDVLMRGGNANEGMVVLTRLRQKFAETAAAQRSYLIEAAYHGLVGDFVSAQATLTNLAETYPSSRLAPQALFEAALYCERRGSEFYPQAVVLHNDLAERYASDPLFYFARLKQGNLLRSMNDFAGAQIVYENLINGFPAHELRYVAELSRADCMLALAGNEPSALGDVVVILERLLDLPNLPLDFQAEAAHKWAFALIKRKSLEAAKEVLWLSVDRFLSNGEKVEDLGPTGLYWVARSMLHLGEILEGEGAASEARRVYRMIIAYDLPGRHIAISRADRLLDVE</sequence>
<dbReference type="InterPro" id="IPR011990">
    <property type="entry name" value="TPR-like_helical_dom_sf"/>
</dbReference>
<dbReference type="SUPFAM" id="SSF48452">
    <property type="entry name" value="TPR-like"/>
    <property type="match status" value="1"/>
</dbReference>
<organism evidence="1 2">
    <name type="scientific">Thalassobacterium maritimum</name>
    <dbReference type="NCBI Taxonomy" id="3041265"/>
    <lineage>
        <taxon>Bacteria</taxon>
        <taxon>Pseudomonadati</taxon>
        <taxon>Verrucomicrobiota</taxon>
        <taxon>Opitutia</taxon>
        <taxon>Puniceicoccales</taxon>
        <taxon>Coraliomargaritaceae</taxon>
        <taxon>Thalassobacterium</taxon>
    </lineage>
</organism>
<dbReference type="Proteomes" id="UP001225316">
    <property type="component" value="Unassembled WGS sequence"/>
</dbReference>